<dbReference type="Pfam" id="PF00400">
    <property type="entry name" value="WD40"/>
    <property type="match status" value="5"/>
</dbReference>
<dbReference type="PANTHER" id="PTHR19855">
    <property type="entry name" value="WD40 REPEAT PROTEIN 12, 37"/>
    <property type="match status" value="1"/>
</dbReference>
<dbReference type="SMART" id="SM00320">
    <property type="entry name" value="WD40"/>
    <property type="match status" value="6"/>
</dbReference>
<dbReference type="AlphaFoldDB" id="A0A165KVM6"/>
<feature type="repeat" description="WD" evidence="7">
    <location>
        <begin position="335"/>
        <end position="377"/>
    </location>
</feature>
<comment type="subcellular location">
    <subcellularLocation>
        <location evidence="6">Nucleus</location>
        <location evidence="6">Nucleolus</location>
    </subcellularLocation>
    <subcellularLocation>
        <location evidence="6">Nucleus</location>
        <location evidence="6">Nucleoplasm</location>
    </subcellularLocation>
</comment>
<feature type="repeat" description="WD" evidence="7">
    <location>
        <begin position="250"/>
        <end position="292"/>
    </location>
</feature>
<evidence type="ECO:0000259" key="9">
    <source>
        <dbReference type="Pfam" id="PF08154"/>
    </source>
</evidence>
<keyword evidence="1 6" id="KW-0690">Ribosome biogenesis</keyword>
<dbReference type="PRINTS" id="PR00320">
    <property type="entry name" value="GPROTEINBRPT"/>
</dbReference>
<dbReference type="Proteomes" id="UP000077266">
    <property type="component" value="Unassembled WGS sequence"/>
</dbReference>
<evidence type="ECO:0000256" key="6">
    <source>
        <dbReference type="HAMAP-Rule" id="MF_03029"/>
    </source>
</evidence>
<dbReference type="HAMAP" id="MF_03029">
    <property type="entry name" value="WDR12"/>
    <property type="match status" value="1"/>
</dbReference>
<dbReference type="PROSITE" id="PS00678">
    <property type="entry name" value="WD_REPEATS_1"/>
    <property type="match status" value="2"/>
</dbReference>
<dbReference type="PANTHER" id="PTHR19855:SF11">
    <property type="entry name" value="RIBOSOME BIOGENESIS PROTEIN WDR12"/>
    <property type="match status" value="1"/>
</dbReference>
<comment type="similarity">
    <text evidence="6">Belongs to the WD repeat WDR12/YTM1 family.</text>
</comment>
<evidence type="ECO:0000256" key="7">
    <source>
        <dbReference type="PROSITE-ProRule" id="PRU00221"/>
    </source>
</evidence>
<dbReference type="InterPro" id="IPR019775">
    <property type="entry name" value="WD40_repeat_CS"/>
</dbReference>
<reference evidence="10 11" key="1">
    <citation type="journal article" date="2016" name="Mol. Biol. Evol.">
        <title>Comparative Genomics of Early-Diverging Mushroom-Forming Fungi Provides Insights into the Origins of Lignocellulose Decay Capabilities.</title>
        <authorList>
            <person name="Nagy L.G."/>
            <person name="Riley R."/>
            <person name="Tritt A."/>
            <person name="Adam C."/>
            <person name="Daum C."/>
            <person name="Floudas D."/>
            <person name="Sun H."/>
            <person name="Yadav J.S."/>
            <person name="Pangilinan J."/>
            <person name="Larsson K.H."/>
            <person name="Matsuura K."/>
            <person name="Barry K."/>
            <person name="Labutti K."/>
            <person name="Kuo R."/>
            <person name="Ohm R.A."/>
            <person name="Bhattacharya S.S."/>
            <person name="Shirouzu T."/>
            <person name="Yoshinaga Y."/>
            <person name="Martin F.M."/>
            <person name="Grigoriev I.V."/>
            <person name="Hibbett D.S."/>
        </authorList>
    </citation>
    <scope>NUCLEOTIDE SEQUENCE [LARGE SCALE GENOMIC DNA]</scope>
    <source>
        <strain evidence="10 11">HHB12029</strain>
    </source>
</reference>
<dbReference type="GO" id="GO:0005730">
    <property type="term" value="C:nucleolus"/>
    <property type="evidence" value="ECO:0007669"/>
    <property type="project" value="UniProtKB-SubCell"/>
</dbReference>
<feature type="repeat" description="WD" evidence="7">
    <location>
        <begin position="176"/>
        <end position="217"/>
    </location>
</feature>
<keyword evidence="4" id="KW-0677">Repeat</keyword>
<keyword evidence="3 7" id="KW-0853">WD repeat</keyword>
<gene>
    <name evidence="6" type="primary">YTM1</name>
    <name evidence="10" type="ORF">EXIGLDRAFT_642652</name>
</gene>
<dbReference type="STRING" id="1314781.A0A165KVM6"/>
<dbReference type="InterPro" id="IPR036322">
    <property type="entry name" value="WD40_repeat_dom_sf"/>
</dbReference>
<protein>
    <recommendedName>
        <fullName evidence="6">Ribosome biogenesis protein YTM1</fullName>
    </recommendedName>
</protein>
<dbReference type="InterPro" id="IPR028599">
    <property type="entry name" value="WDR12/Ytm1"/>
</dbReference>
<dbReference type="InParanoid" id="A0A165KVM6"/>
<feature type="compositionally biased region" description="Acidic residues" evidence="8">
    <location>
        <begin position="211"/>
        <end position="221"/>
    </location>
</feature>
<feature type="region of interest" description="Disordered" evidence="8">
    <location>
        <begin position="211"/>
        <end position="247"/>
    </location>
</feature>
<evidence type="ECO:0000313" key="10">
    <source>
        <dbReference type="EMBL" id="KZV96952.1"/>
    </source>
</evidence>
<dbReference type="GO" id="GO:0000463">
    <property type="term" value="P:maturation of LSU-rRNA from tricistronic rRNA transcript (SSU-rRNA, 5.8S rRNA, LSU-rRNA)"/>
    <property type="evidence" value="ECO:0007669"/>
    <property type="project" value="UniProtKB-UniRule"/>
</dbReference>
<evidence type="ECO:0000256" key="1">
    <source>
        <dbReference type="ARBA" id="ARBA00022517"/>
    </source>
</evidence>
<dbReference type="GO" id="GO:0030687">
    <property type="term" value="C:preribosome, large subunit precursor"/>
    <property type="evidence" value="ECO:0007669"/>
    <property type="project" value="UniProtKB-UniRule"/>
</dbReference>
<feature type="compositionally biased region" description="Basic and acidic residues" evidence="8">
    <location>
        <begin position="222"/>
        <end position="239"/>
    </location>
</feature>
<keyword evidence="11" id="KW-1185">Reference proteome</keyword>
<evidence type="ECO:0000313" key="11">
    <source>
        <dbReference type="Proteomes" id="UP000077266"/>
    </source>
</evidence>
<proteinExistence type="inferred from homology"/>
<comment type="function">
    <text evidence="6">Component of the NOP7 complex, which is required for maturation of the 25S and 5.8S ribosomal RNAs and formation of the 60S ribosome.</text>
</comment>
<evidence type="ECO:0000256" key="5">
    <source>
        <dbReference type="ARBA" id="ARBA00023242"/>
    </source>
</evidence>
<sequence length="419" mass="45041">MSSQPVVFTTRTSYTIPSQTYMLPNTWKRFQLSQLINKVLALLQPVPFDFLVRGELLRGSIADWCTERGVGEEETVEIEYIEATIPPQRAATLPHDDWVASISCAQADRFVTAAYDGNVRIFSSSQELLHTIPAHSAPVLSAAYISSSVIASSSHDRTARLTRLDENGTADTFASLVLHTAPVASISANTDGSRLLTASWDGLLGVWDTNEPDADEVPADTLEEKDRAKKRRRVEDAKPQPKRKAPLEVLKGHTGRVSQSAFAPGSSTEAYSCSFDSTVRAWDVRTGVCTRTIALSEKPFTALALPSNGTVIASSTDRTLSLLDVRSPNAVPASGFGHPSLPTSLAAHPSDGVRVVSGAADGVVRIWDVRSTKAAVSSFDLWRKDEKKVLGVSWGAGIIGVAGEGGVEIWRLRDSGVAA</sequence>
<dbReference type="FunCoup" id="A0A165KVM6">
    <property type="interactions" value="514"/>
</dbReference>
<keyword evidence="5 6" id="KW-0539">Nucleus</keyword>
<accession>A0A165KVM6</accession>
<keyword evidence="2 6" id="KW-0698">rRNA processing</keyword>
<dbReference type="InterPro" id="IPR012972">
    <property type="entry name" value="NLE"/>
</dbReference>
<dbReference type="Pfam" id="PF08154">
    <property type="entry name" value="NLE"/>
    <property type="match status" value="1"/>
</dbReference>
<dbReference type="InterPro" id="IPR020472">
    <property type="entry name" value="WD40_PAC1"/>
</dbReference>
<evidence type="ECO:0000256" key="4">
    <source>
        <dbReference type="ARBA" id="ARBA00022737"/>
    </source>
</evidence>
<dbReference type="InterPro" id="IPR001680">
    <property type="entry name" value="WD40_rpt"/>
</dbReference>
<evidence type="ECO:0000256" key="3">
    <source>
        <dbReference type="ARBA" id="ARBA00022574"/>
    </source>
</evidence>
<dbReference type="SUPFAM" id="SSF50978">
    <property type="entry name" value="WD40 repeat-like"/>
    <property type="match status" value="1"/>
</dbReference>
<evidence type="ECO:0000256" key="2">
    <source>
        <dbReference type="ARBA" id="ARBA00022552"/>
    </source>
</evidence>
<dbReference type="GO" id="GO:0043021">
    <property type="term" value="F:ribonucleoprotein complex binding"/>
    <property type="evidence" value="ECO:0007669"/>
    <property type="project" value="UniProtKB-UniRule"/>
</dbReference>
<dbReference type="GO" id="GO:0000466">
    <property type="term" value="P:maturation of 5.8S rRNA from tricistronic rRNA transcript (SSU-rRNA, 5.8S rRNA, LSU-rRNA)"/>
    <property type="evidence" value="ECO:0007669"/>
    <property type="project" value="UniProtKB-UniRule"/>
</dbReference>
<dbReference type="InterPro" id="IPR015943">
    <property type="entry name" value="WD40/YVTN_repeat-like_dom_sf"/>
</dbReference>
<evidence type="ECO:0000256" key="8">
    <source>
        <dbReference type="SAM" id="MobiDB-lite"/>
    </source>
</evidence>
<dbReference type="Gene3D" id="2.130.10.10">
    <property type="entry name" value="YVTN repeat-like/Quinoprotein amine dehydrogenase"/>
    <property type="match status" value="1"/>
</dbReference>
<feature type="domain" description="NLE" evidence="9">
    <location>
        <begin position="6"/>
        <end position="64"/>
    </location>
</feature>
<dbReference type="PROSITE" id="PS50294">
    <property type="entry name" value="WD_REPEATS_REGION"/>
    <property type="match status" value="3"/>
</dbReference>
<dbReference type="EMBL" id="KV425936">
    <property type="protein sequence ID" value="KZV96952.1"/>
    <property type="molecule type" value="Genomic_DNA"/>
</dbReference>
<organism evidence="10 11">
    <name type="scientific">Exidia glandulosa HHB12029</name>
    <dbReference type="NCBI Taxonomy" id="1314781"/>
    <lineage>
        <taxon>Eukaryota</taxon>
        <taxon>Fungi</taxon>
        <taxon>Dikarya</taxon>
        <taxon>Basidiomycota</taxon>
        <taxon>Agaricomycotina</taxon>
        <taxon>Agaricomycetes</taxon>
        <taxon>Auriculariales</taxon>
        <taxon>Exidiaceae</taxon>
        <taxon>Exidia</taxon>
    </lineage>
</organism>
<name>A0A165KVM6_EXIGL</name>
<dbReference type="OrthoDB" id="10251381at2759"/>
<dbReference type="PROSITE" id="PS50082">
    <property type="entry name" value="WD_REPEATS_2"/>
    <property type="match status" value="3"/>
</dbReference>
<comment type="subunit">
    <text evidence="6">Component of the NOP7 complex, composed of ERB1, NOP7 and YTM1. Within the NOP7 complex ERB1 appears to interact directly with NOP7 and YTM1. The NOP7 complex also associates with the 66S pre-ribosome.</text>
</comment>
<dbReference type="GO" id="GO:0005654">
    <property type="term" value="C:nucleoplasm"/>
    <property type="evidence" value="ECO:0007669"/>
    <property type="project" value="UniProtKB-SubCell"/>
</dbReference>